<keyword evidence="2" id="KW-1185">Reference proteome</keyword>
<dbReference type="AlphaFoldDB" id="A0A2B4RQ78"/>
<sequence>MGANVLSSTLELMETNAERLQWENIGKQVQDAKDVKLNETSVVKNLESGSNYKFLGIKESVMQDEKQALKEAAKVYFRRLSVIWTSPLSDFNRVLATNQFALPALTYPMWTQHWPLAELRDIDRQTRKIICENGGRHPLSSIAVLYLPREKGGRGLRAIEQEYKLIKIKAAVKLYESLDPKMKSVQQFEECAIPNRRTRDSYQRYALKKHIKKVVNEKLVKKVEDQQWQGGLLKARWQDNQLSLENCLAWLNKWHCAPTHCIAGIMELYEQLTPTKVYMAYKTGITDKNDVKCRMCGEGPESMAHVLAGCPSLAQSKYLERHNFAFKVFFFEMLKDLKLADFTPPWFSDVKPKPLYKSPDAEAYWDLPVDADHTYVQSNRVDARFIDHKNKKVFMVDMSCPWINNGDKKDKEKTKKYGSLRLELTKQHPGFKIS</sequence>
<protein>
    <recommendedName>
        <fullName evidence="3">Reverse transcriptase zinc-binding domain-containing protein</fullName>
    </recommendedName>
</protein>
<evidence type="ECO:0000313" key="2">
    <source>
        <dbReference type="Proteomes" id="UP000225706"/>
    </source>
</evidence>
<dbReference type="Proteomes" id="UP000225706">
    <property type="component" value="Unassembled WGS sequence"/>
</dbReference>
<comment type="caution">
    <text evidence="1">The sequence shown here is derived from an EMBL/GenBank/DDBJ whole genome shotgun (WGS) entry which is preliminary data.</text>
</comment>
<proteinExistence type="predicted"/>
<dbReference type="OrthoDB" id="5952753at2759"/>
<dbReference type="EMBL" id="LSMT01000397">
    <property type="protein sequence ID" value="PFX18700.1"/>
    <property type="molecule type" value="Genomic_DNA"/>
</dbReference>
<evidence type="ECO:0008006" key="3">
    <source>
        <dbReference type="Google" id="ProtNLM"/>
    </source>
</evidence>
<gene>
    <name evidence="1" type="ORF">AWC38_SpisGene16924</name>
</gene>
<name>A0A2B4RQ78_STYPI</name>
<reference evidence="2" key="1">
    <citation type="journal article" date="2017" name="bioRxiv">
        <title>Comparative analysis of the genomes of Stylophora pistillata and Acropora digitifera provides evidence for extensive differences between species of corals.</title>
        <authorList>
            <person name="Voolstra C.R."/>
            <person name="Li Y."/>
            <person name="Liew Y.J."/>
            <person name="Baumgarten S."/>
            <person name="Zoccola D."/>
            <person name="Flot J.-F."/>
            <person name="Tambutte S."/>
            <person name="Allemand D."/>
            <person name="Aranda M."/>
        </authorList>
    </citation>
    <scope>NUCLEOTIDE SEQUENCE [LARGE SCALE GENOMIC DNA]</scope>
</reference>
<dbReference type="PANTHER" id="PTHR35450:SF2">
    <property type="entry name" value="REVERSE TRANSCRIPTASE DOMAIN-CONTAINING PROTEIN"/>
    <property type="match status" value="1"/>
</dbReference>
<organism evidence="1 2">
    <name type="scientific">Stylophora pistillata</name>
    <name type="common">Smooth cauliflower coral</name>
    <dbReference type="NCBI Taxonomy" id="50429"/>
    <lineage>
        <taxon>Eukaryota</taxon>
        <taxon>Metazoa</taxon>
        <taxon>Cnidaria</taxon>
        <taxon>Anthozoa</taxon>
        <taxon>Hexacorallia</taxon>
        <taxon>Scleractinia</taxon>
        <taxon>Astrocoeniina</taxon>
        <taxon>Pocilloporidae</taxon>
        <taxon>Stylophora</taxon>
    </lineage>
</organism>
<dbReference type="PANTHER" id="PTHR35450">
    <property type="entry name" value="REVERSE TRANSCRIPTASE DOMAIN-CONTAINING PROTEIN"/>
    <property type="match status" value="1"/>
</dbReference>
<evidence type="ECO:0000313" key="1">
    <source>
        <dbReference type="EMBL" id="PFX18700.1"/>
    </source>
</evidence>
<accession>A0A2B4RQ78</accession>